<sequence length="327" mass="38315">MVYRKPTLFSNTNQQALQTNTPIIPTTNLPLTNNFYFYQSQIPIPNRIATNNGSRKRAHEPDLGAKLSNGDPNQLKKRNSTVKNKTERKMQNPKQNKISENRKQTQQNKPVQEETKPKVKVKRRTTKKEQEYLRAKFVENSKMSGDQLHDIARVLGWEVKRVSRWFTNQRTRTPKDSLLLIEKKQKQKTQNVVKTLQINSMTNSNRNMKFLRWVGEVSNSMSQDIAMISRLDGNKLQDRKNRIASIKHLQSLIQQTQHQIINQRRREDRFFESISLYDDDDDNDDDDEDDDEDDDDDDQDDDLGDVIDVVVHKVHDQTIVSTFNSQY</sequence>
<comment type="caution">
    <text evidence="5">The sequence shown here is derived from an EMBL/GenBank/DDBJ whole genome shotgun (WGS) entry which is preliminary data.</text>
</comment>
<feature type="compositionally biased region" description="Acidic residues" evidence="3">
    <location>
        <begin position="277"/>
        <end position="305"/>
    </location>
</feature>
<feature type="region of interest" description="Disordered" evidence="3">
    <location>
        <begin position="46"/>
        <end position="127"/>
    </location>
</feature>
<dbReference type="Gene3D" id="1.10.10.60">
    <property type="entry name" value="Homeodomain-like"/>
    <property type="match status" value="1"/>
</dbReference>
<keyword evidence="1 2" id="KW-0539">Nucleus</keyword>
<proteinExistence type="predicted"/>
<organism evidence="5 6">
    <name type="scientific">Anaeramoeba flamelloides</name>
    <dbReference type="NCBI Taxonomy" id="1746091"/>
    <lineage>
        <taxon>Eukaryota</taxon>
        <taxon>Metamonada</taxon>
        <taxon>Anaeramoebidae</taxon>
        <taxon>Anaeramoeba</taxon>
    </lineage>
</organism>
<keyword evidence="6" id="KW-1185">Reference proteome</keyword>
<feature type="domain" description="Homeobox" evidence="4">
    <location>
        <begin position="116"/>
        <end position="176"/>
    </location>
</feature>
<dbReference type="Pfam" id="PF00046">
    <property type="entry name" value="Homeodomain"/>
    <property type="match status" value="1"/>
</dbReference>
<dbReference type="InterPro" id="IPR001356">
    <property type="entry name" value="HD"/>
</dbReference>
<evidence type="ECO:0000256" key="2">
    <source>
        <dbReference type="RuleBase" id="RU000682"/>
    </source>
</evidence>
<protein>
    <recommendedName>
        <fullName evidence="4">Homeobox domain-containing protein</fullName>
    </recommendedName>
</protein>
<keyword evidence="1 2" id="KW-0238">DNA-binding</keyword>
<reference evidence="5" key="1">
    <citation type="submission" date="2022-08" db="EMBL/GenBank/DDBJ databases">
        <title>Novel sulfate-reducing endosymbionts in the free-living metamonad Anaeramoeba.</title>
        <authorList>
            <person name="Jerlstrom-Hultqvist J."/>
            <person name="Cepicka I."/>
            <person name="Gallot-Lavallee L."/>
            <person name="Salas-Leiva D."/>
            <person name="Curtis B.A."/>
            <person name="Zahonova K."/>
            <person name="Pipaliya S."/>
            <person name="Dacks J."/>
            <person name="Roger A.J."/>
        </authorList>
    </citation>
    <scope>NUCLEOTIDE SEQUENCE</scope>
    <source>
        <strain evidence="5">Schooner1</strain>
    </source>
</reference>
<evidence type="ECO:0000259" key="4">
    <source>
        <dbReference type="PROSITE" id="PS50071"/>
    </source>
</evidence>
<dbReference type="SUPFAM" id="SSF46689">
    <property type="entry name" value="Homeodomain-like"/>
    <property type="match status" value="1"/>
</dbReference>
<evidence type="ECO:0000313" key="5">
    <source>
        <dbReference type="EMBL" id="KAJ6242558.1"/>
    </source>
</evidence>
<evidence type="ECO:0000256" key="1">
    <source>
        <dbReference type="PROSITE-ProRule" id="PRU00108"/>
    </source>
</evidence>
<dbReference type="InterPro" id="IPR016024">
    <property type="entry name" value="ARM-type_fold"/>
</dbReference>
<dbReference type="SMART" id="SM00389">
    <property type="entry name" value="HOX"/>
    <property type="match status" value="1"/>
</dbReference>
<accession>A0ABQ8YD99</accession>
<feature type="DNA-binding region" description="Homeobox" evidence="1">
    <location>
        <begin position="118"/>
        <end position="177"/>
    </location>
</feature>
<dbReference type="Proteomes" id="UP001150062">
    <property type="component" value="Unassembled WGS sequence"/>
</dbReference>
<keyword evidence="1 2" id="KW-0371">Homeobox</keyword>
<dbReference type="CDD" id="cd00086">
    <property type="entry name" value="homeodomain"/>
    <property type="match status" value="1"/>
</dbReference>
<dbReference type="PROSITE" id="PS50071">
    <property type="entry name" value="HOMEOBOX_2"/>
    <property type="match status" value="1"/>
</dbReference>
<comment type="subcellular location">
    <subcellularLocation>
        <location evidence="1 2">Nucleus</location>
    </subcellularLocation>
</comment>
<name>A0ABQ8YD99_9EUKA</name>
<dbReference type="InterPro" id="IPR009057">
    <property type="entry name" value="Homeodomain-like_sf"/>
</dbReference>
<gene>
    <name evidence="5" type="ORF">M0813_22703</name>
</gene>
<dbReference type="EMBL" id="JAOAOG010000175">
    <property type="protein sequence ID" value="KAJ6242558.1"/>
    <property type="molecule type" value="Genomic_DNA"/>
</dbReference>
<dbReference type="SUPFAM" id="SSF48371">
    <property type="entry name" value="ARM repeat"/>
    <property type="match status" value="1"/>
</dbReference>
<evidence type="ECO:0000256" key="3">
    <source>
        <dbReference type="SAM" id="MobiDB-lite"/>
    </source>
</evidence>
<evidence type="ECO:0000313" key="6">
    <source>
        <dbReference type="Proteomes" id="UP001150062"/>
    </source>
</evidence>
<feature type="region of interest" description="Disordered" evidence="3">
    <location>
        <begin position="276"/>
        <end position="305"/>
    </location>
</feature>